<reference evidence="10 11" key="1">
    <citation type="submission" date="2023-08" db="EMBL/GenBank/DDBJ databases">
        <title>Black Yeasts Isolated from many extreme environments.</title>
        <authorList>
            <person name="Coleine C."/>
            <person name="Stajich J.E."/>
            <person name="Selbmann L."/>
        </authorList>
    </citation>
    <scope>NUCLEOTIDE SEQUENCE [LARGE SCALE GENOMIC DNA]</scope>
    <source>
        <strain evidence="10 11">CCFEE 5792</strain>
    </source>
</reference>
<proteinExistence type="inferred from homology"/>
<dbReference type="GO" id="GO:0000026">
    <property type="term" value="F:alpha-1,2-mannosyltransferase activity"/>
    <property type="evidence" value="ECO:0007669"/>
    <property type="project" value="TreeGrafter"/>
</dbReference>
<keyword evidence="6" id="KW-0735">Signal-anchor</keyword>
<evidence type="ECO:0000313" key="11">
    <source>
        <dbReference type="Proteomes" id="UP001358417"/>
    </source>
</evidence>
<dbReference type="GO" id="GO:0000139">
    <property type="term" value="C:Golgi membrane"/>
    <property type="evidence" value="ECO:0007669"/>
    <property type="project" value="UniProtKB-SubCell"/>
</dbReference>
<evidence type="ECO:0000313" key="10">
    <source>
        <dbReference type="EMBL" id="KAK5049107.1"/>
    </source>
</evidence>
<comment type="pathway">
    <text evidence="2">Protein modification; protein glycosylation.</text>
</comment>
<name>A0AAV9N8D9_9EURO</name>
<evidence type="ECO:0000256" key="4">
    <source>
        <dbReference type="ARBA" id="ARBA00022679"/>
    </source>
</evidence>
<dbReference type="AlphaFoldDB" id="A0AAV9N8D9"/>
<dbReference type="PANTHER" id="PTHR31646:SF1">
    <property type="entry name" value="ALPHA-1,2-MANNOSYLTRANSFERASE MNN2"/>
    <property type="match status" value="1"/>
</dbReference>
<evidence type="ECO:0000256" key="6">
    <source>
        <dbReference type="ARBA" id="ARBA00022968"/>
    </source>
</evidence>
<dbReference type="Pfam" id="PF11051">
    <property type="entry name" value="Mannosyl_trans3"/>
    <property type="match status" value="2"/>
</dbReference>
<sequence length="515" mass="58686">MLLPRSARSWSRRKPTSAALQLLAFFFFLLFLHTRVARLPVQDEAVRKPGADRPKSPLLQHQAAFWKDLYQIILNNDPHCEHLPEIVVPHKLDIGFDPSHNHPRPDVLWMEPADIKHMQEAHSNFVHDIKRSPPRLVYEPNTRGIVMTAGYLQLPVLVTSLRMLRRTGSLLPVEVFLADGPDYDDDVCDQILPSLNAKCLLLSDVFQAAKSGLSIDHYQYKIMAVLFSSFEQVLLLDSDAFPLHDPLSIFGEEPFNTTGMVVWPDFWYASESPYYFEIAKLDTVPALHTRASMESGEILYSKSQHALSIMLATYYNFYGPMYYYPLLSQGAPGEGDKETFAWAATVFGEPFHAVRDPVKALGRLDSSGTFLGSAMVQHDPSVNFAREPNTRGASDHSDLFSSHVIAPRPLFIHANFPKFDPSTIFTEGNDRTGIGGPTRDSNGTSIRCWMDKEKAIERFGFDVEYRFWEEIRGTACEYERHFGCWKGKEGICKRVTKYWYDVFEPIVTRQQEHSL</sequence>
<evidence type="ECO:0000256" key="9">
    <source>
        <dbReference type="ARBA" id="ARBA00023136"/>
    </source>
</evidence>
<evidence type="ECO:0000256" key="7">
    <source>
        <dbReference type="ARBA" id="ARBA00022989"/>
    </source>
</evidence>
<evidence type="ECO:0000256" key="1">
    <source>
        <dbReference type="ARBA" id="ARBA00004323"/>
    </source>
</evidence>
<dbReference type="GeneID" id="89973707"/>
<keyword evidence="5" id="KW-0812">Transmembrane</keyword>
<dbReference type="RefSeq" id="XP_064704312.1">
    <property type="nucleotide sequence ID" value="XM_064849098.1"/>
</dbReference>
<protein>
    <recommendedName>
        <fullName evidence="12">Alpha-1,2-mannosyltransferase</fullName>
    </recommendedName>
</protein>
<keyword evidence="11" id="KW-1185">Reference proteome</keyword>
<keyword evidence="4" id="KW-0808">Transferase</keyword>
<keyword evidence="9" id="KW-0472">Membrane</keyword>
<accession>A0AAV9N8D9</accession>
<evidence type="ECO:0000256" key="5">
    <source>
        <dbReference type="ARBA" id="ARBA00022692"/>
    </source>
</evidence>
<comment type="caution">
    <text evidence="10">The sequence shown here is derived from an EMBL/GenBank/DDBJ whole genome shotgun (WGS) entry which is preliminary data.</text>
</comment>
<dbReference type="InterPro" id="IPR029044">
    <property type="entry name" value="Nucleotide-diphossugar_trans"/>
</dbReference>
<dbReference type="InterPro" id="IPR022751">
    <property type="entry name" value="Alpha_mannosyltransferase"/>
</dbReference>
<evidence type="ECO:0000256" key="8">
    <source>
        <dbReference type="ARBA" id="ARBA00023034"/>
    </source>
</evidence>
<dbReference type="Proteomes" id="UP001358417">
    <property type="component" value="Unassembled WGS sequence"/>
</dbReference>
<comment type="subcellular location">
    <subcellularLocation>
        <location evidence="1">Golgi apparatus membrane</location>
        <topology evidence="1">Single-pass type II membrane protein</topology>
    </subcellularLocation>
</comment>
<evidence type="ECO:0000256" key="2">
    <source>
        <dbReference type="ARBA" id="ARBA00004922"/>
    </source>
</evidence>
<comment type="similarity">
    <text evidence="3">Belongs to the MNN1/MNT family.</text>
</comment>
<keyword evidence="8" id="KW-0333">Golgi apparatus</keyword>
<evidence type="ECO:0000256" key="3">
    <source>
        <dbReference type="ARBA" id="ARBA00009105"/>
    </source>
</evidence>
<organism evidence="10 11">
    <name type="scientific">Exophiala bonariae</name>
    <dbReference type="NCBI Taxonomy" id="1690606"/>
    <lineage>
        <taxon>Eukaryota</taxon>
        <taxon>Fungi</taxon>
        <taxon>Dikarya</taxon>
        <taxon>Ascomycota</taxon>
        <taxon>Pezizomycotina</taxon>
        <taxon>Eurotiomycetes</taxon>
        <taxon>Chaetothyriomycetidae</taxon>
        <taxon>Chaetothyriales</taxon>
        <taxon>Herpotrichiellaceae</taxon>
        <taxon>Exophiala</taxon>
    </lineage>
</organism>
<gene>
    <name evidence="10" type="ORF">LTR84_005530</name>
</gene>
<dbReference type="PANTHER" id="PTHR31646">
    <property type="entry name" value="ALPHA-1,2-MANNOSYLTRANSFERASE MNN2"/>
    <property type="match status" value="1"/>
</dbReference>
<dbReference type="SUPFAM" id="SSF53448">
    <property type="entry name" value="Nucleotide-diphospho-sugar transferases"/>
    <property type="match status" value="1"/>
</dbReference>
<dbReference type="GO" id="GO:0046354">
    <property type="term" value="P:mannan biosynthetic process"/>
    <property type="evidence" value="ECO:0007669"/>
    <property type="project" value="TreeGrafter"/>
</dbReference>
<dbReference type="EMBL" id="JAVRRD010000020">
    <property type="protein sequence ID" value="KAK5049107.1"/>
    <property type="molecule type" value="Genomic_DNA"/>
</dbReference>
<evidence type="ECO:0008006" key="12">
    <source>
        <dbReference type="Google" id="ProtNLM"/>
    </source>
</evidence>
<keyword evidence="7" id="KW-1133">Transmembrane helix</keyword>